<accession>Q3TNV7</accession>
<reference evidence="4" key="5">
    <citation type="journal article" date="2002" name="Nature">
        <title>Analysis of the mouse transcriptome based on functional annotation of 60,770 full-length cDNAs.</title>
        <authorList>
            <consortium name="The FANTOM Consortium and the RIKEN Genome Exploration Research Group Phase I and II Team"/>
        </authorList>
    </citation>
    <scope>NUCLEOTIDE SEQUENCE</scope>
    <source>
        <strain evidence="4">C57BL/6J</strain>
        <tissue evidence="4">Eyeball</tissue>
        <tissue evidence="3">Vagina</tissue>
    </source>
</reference>
<feature type="transmembrane region" description="Helical" evidence="1">
    <location>
        <begin position="49"/>
        <end position="79"/>
    </location>
</feature>
<keyword evidence="1" id="KW-1133">Transmembrane helix</keyword>
<keyword evidence="1" id="KW-0812">Transmembrane</keyword>
<reference evidence="4" key="7">
    <citation type="journal article" date="2005" name="Science">
        <title>The Transcriptional Landscape of the Mammalian Genome.</title>
        <authorList>
            <consortium name="The FANTOM Consortium"/>
            <consortium name="Riken Genome Exploration Research Group and Genome Science Group (Genome Network Project Core Group)"/>
        </authorList>
    </citation>
    <scope>NUCLEOTIDE SEQUENCE</scope>
    <source>
        <strain evidence="4">C57BL/6J</strain>
        <tissue evidence="4">Eyeball</tissue>
        <tissue evidence="3">Vagina</tissue>
    </source>
</reference>
<reference evidence="4" key="2">
    <citation type="journal article" date="2000" name="Genome Res.">
        <title>Normalization and subtraction of cap-trapper-selected cDNAs to prepare full-length cDNA libraries for rapid discovery of new genes.</title>
        <authorList>
            <person name="Carninci P."/>
            <person name="Shibata Y."/>
            <person name="Hayatsu N."/>
            <person name="Sugahara Y."/>
            <person name="Shibata K."/>
            <person name="Itoh M."/>
            <person name="Konno H."/>
            <person name="Okazaki Y."/>
            <person name="Muramatsu M."/>
            <person name="Hayashizaki Y."/>
        </authorList>
    </citation>
    <scope>NUCLEOTIDE SEQUENCE</scope>
    <source>
        <strain evidence="4">C57BL/6J</strain>
        <tissue evidence="4">Eyeball</tissue>
        <tissue evidence="3">Vagina</tissue>
    </source>
</reference>
<feature type="chain" id="PRO_5010843309" description="Secreted protein" evidence="2">
    <location>
        <begin position="22"/>
        <end position="114"/>
    </location>
</feature>
<dbReference type="AGR" id="MGI:1928401"/>
<dbReference type="MGI" id="MGI:1928401">
    <property type="gene designation" value="Clip1"/>
</dbReference>
<dbReference type="AlphaFoldDB" id="Q3TNV7"/>
<dbReference type="EMBL" id="AK164962">
    <property type="protein sequence ID" value="BAE37980.1"/>
    <property type="molecule type" value="mRNA"/>
</dbReference>
<name>Q3TNV7_MOUSE</name>
<reference evidence="4" key="4">
    <citation type="journal article" date="2001" name="Nature">
        <title>Functional annotation of a full-length mouse cDNA collection.</title>
        <authorList>
            <consortium name="The RIKEN Genome Exploration Research Group Phase II Team and the FANTOM Consortium"/>
        </authorList>
    </citation>
    <scope>NUCLEOTIDE SEQUENCE</scope>
    <source>
        <strain evidence="4">C57BL/6J</strain>
        <tissue evidence="4">Eyeball</tissue>
        <tissue evidence="3">Vagina</tissue>
    </source>
</reference>
<evidence type="ECO:0000313" key="3">
    <source>
        <dbReference type="EMBL" id="BAE37030.1"/>
    </source>
</evidence>
<reference evidence="4" key="1">
    <citation type="journal article" date="1999" name="Methods Enzymol.">
        <title>High-efficiency full-length cDNA cloning.</title>
        <authorList>
            <person name="Carninci P."/>
            <person name="Hayashizaki Y."/>
        </authorList>
    </citation>
    <scope>NUCLEOTIDE SEQUENCE</scope>
    <source>
        <strain evidence="4">C57BL/6J</strain>
        <tissue evidence="4">Eyeball</tissue>
        <tissue evidence="3">Vagina</tissue>
    </source>
</reference>
<dbReference type="EMBL" id="AK162707">
    <property type="protein sequence ID" value="BAE37030.1"/>
    <property type="molecule type" value="mRNA"/>
</dbReference>
<evidence type="ECO:0000256" key="1">
    <source>
        <dbReference type="SAM" id="Phobius"/>
    </source>
</evidence>
<feature type="signal peptide" evidence="2">
    <location>
        <begin position="1"/>
        <end position="21"/>
    </location>
</feature>
<evidence type="ECO:0000313" key="4">
    <source>
        <dbReference type="EMBL" id="BAE37980.1"/>
    </source>
</evidence>
<proteinExistence type="evidence at transcript level"/>
<protein>
    <recommendedName>
        <fullName evidence="6">Secreted protein</fullName>
    </recommendedName>
</protein>
<gene>
    <name evidence="5" type="primary">Clip1</name>
    <name evidence="5" type="synonym">Rsn</name>
</gene>
<keyword evidence="1" id="KW-0472">Membrane</keyword>
<evidence type="ECO:0000256" key="2">
    <source>
        <dbReference type="SAM" id="SignalP"/>
    </source>
</evidence>
<reference evidence="4" key="8">
    <citation type="journal article" date="2005" name="Science">
        <title>Antisense Transcription in the Mammalian Transcriptome.</title>
        <authorList>
            <consortium name="RIKEN Genome Exploration Research Group and Genome Science Group (Genome Network Project Core Group) and the FANTOM Consortium"/>
        </authorList>
    </citation>
    <scope>NUCLEOTIDE SEQUENCE</scope>
    <source>
        <strain evidence="4">C57BL/6J</strain>
        <tissue evidence="4">Eyeball</tissue>
        <tissue evidence="3">Vagina</tissue>
    </source>
</reference>
<keyword evidence="2" id="KW-0732">Signal</keyword>
<evidence type="ECO:0000313" key="5">
    <source>
        <dbReference type="MGI" id="MGI:1928401"/>
    </source>
</evidence>
<sequence length="114" mass="13105">MFFFLNRLAPALLLPPSSVHSARPHSLRPWQLHPLSPCYSFCLSHGRKYWWLGLHAALSLSPLLSCWHVMVALCVLLLFPFTNRRRPNWSMPALRSLNRACSLKRPKLTNSRGS</sequence>
<evidence type="ECO:0008006" key="6">
    <source>
        <dbReference type="Google" id="ProtNLM"/>
    </source>
</evidence>
<reference evidence="4" key="3">
    <citation type="journal article" date="2000" name="Genome Res.">
        <title>RIKEN integrated sequence analysis (RISA) system--384-format sequencing pipeline with 384 multicapillary sequencer.</title>
        <authorList>
            <person name="Shibata K."/>
            <person name="Itoh M."/>
            <person name="Aizawa K."/>
            <person name="Nagaoka S."/>
            <person name="Sasaki N."/>
            <person name="Carninci P."/>
            <person name="Konno H."/>
            <person name="Akiyama J."/>
            <person name="Nishi K."/>
            <person name="Kitsunai T."/>
            <person name="Tashiro H."/>
            <person name="Itoh M."/>
            <person name="Sumi N."/>
            <person name="Ishii Y."/>
            <person name="Nakamura S."/>
            <person name="Hazama M."/>
            <person name="Nishine T."/>
            <person name="Harada A."/>
            <person name="Yamamoto R."/>
            <person name="Matsumoto H."/>
            <person name="Sakaguchi S."/>
            <person name="Ikegami T."/>
            <person name="Kashiwagi K."/>
            <person name="Fujiwake S."/>
            <person name="Inoue K."/>
            <person name="Togawa Y."/>
            <person name="Izawa M."/>
            <person name="Ohara E."/>
            <person name="Watahiki M."/>
            <person name="Yoneda Y."/>
            <person name="Ishikawa T."/>
            <person name="Ozawa K."/>
            <person name="Tanaka T."/>
            <person name="Matsuura S."/>
            <person name="Kawai J."/>
            <person name="Okazaki Y."/>
            <person name="Muramatsu M."/>
            <person name="Inoue Y."/>
            <person name="Kira A."/>
            <person name="Hayashizaki Y."/>
        </authorList>
    </citation>
    <scope>NUCLEOTIDE SEQUENCE</scope>
    <source>
        <strain evidence="4">C57BL/6J</strain>
        <tissue evidence="4">Eyeball</tissue>
        <tissue evidence="3">Vagina</tissue>
    </source>
</reference>
<reference evidence="4" key="6">
    <citation type="submission" date="2004-04" db="EMBL/GenBank/DDBJ databases">
        <authorList>
            <person name="Arakawa T."/>
            <person name="Carninci P."/>
            <person name="Fukuda S."/>
            <person name="Hashizume W."/>
            <person name="Hayashida K."/>
            <person name="Hori F."/>
            <person name="Iida J."/>
            <person name="Imamura K."/>
            <person name="Imotani K."/>
            <person name="Itoh M."/>
            <person name="Kanagawa S."/>
            <person name="Kawai J."/>
            <person name="Kojima M."/>
            <person name="Konno H."/>
            <person name="Murata M."/>
            <person name="Nakamura M."/>
            <person name="Ninomiya N."/>
            <person name="Nishiyori H."/>
            <person name="Nomura K."/>
            <person name="Ohno M."/>
            <person name="Sakazume N."/>
            <person name="Sano H."/>
            <person name="Sasaki D."/>
            <person name="Shibata K."/>
            <person name="Shiraki T."/>
            <person name="Tagami M."/>
            <person name="Tagami Y."/>
            <person name="Waki K."/>
            <person name="Watahiki A."/>
            <person name="Muramatsu M."/>
            <person name="Hayashizaki Y."/>
        </authorList>
    </citation>
    <scope>NUCLEOTIDE SEQUENCE</scope>
    <source>
        <strain evidence="4">C57BL/6J</strain>
        <tissue evidence="4">Eyeball</tissue>
        <tissue evidence="3">Vagina</tissue>
    </source>
</reference>
<organism evidence="4">
    <name type="scientific">Mus musculus</name>
    <name type="common">Mouse</name>
    <dbReference type="NCBI Taxonomy" id="10090"/>
    <lineage>
        <taxon>Eukaryota</taxon>
        <taxon>Metazoa</taxon>
        <taxon>Chordata</taxon>
        <taxon>Craniata</taxon>
        <taxon>Vertebrata</taxon>
        <taxon>Euteleostomi</taxon>
        <taxon>Mammalia</taxon>
        <taxon>Eutheria</taxon>
        <taxon>Euarchontoglires</taxon>
        <taxon>Glires</taxon>
        <taxon>Rodentia</taxon>
        <taxon>Myomorpha</taxon>
        <taxon>Muroidea</taxon>
        <taxon>Muridae</taxon>
        <taxon>Murinae</taxon>
        <taxon>Mus</taxon>
        <taxon>Mus</taxon>
    </lineage>
</organism>